<accession>A0A166MZQ8</accession>
<sequence>MFSRQSPRSSSTTPTRPATVPSRGALQVLRNLALSSAATATTVGTIGGLCTLALVSYDIHRKTKIAEQIIEQKNQLQAACPNYRVRDPVKRKYASVADIAGISSAADAVPYHTVAGPMHQEEAVSQPSTTSATDSDSDSAAISQSSEAQDQSQFSNGPSPEKSSSFPTASFSRRLNQSLHKDELTIQSIARSRLAEFSLRYADQNDHISLDTRIHRLLREGRIIEATQNFLDLYISSSEFSRESRREAAVTLFYANLQDDNISLAKAIFEGLEEHFAVTPAIWELMLLALGKAGRTEAIAELYTSYEHTFNLPKTLSVLVIRALLDTYRIEDAKKFALRYIYRDDDCAISGLYLLGIWKTSRKIEVVEAQFKQLIDTFRRRRQQVAEKLFEPMLKAYIEAGHEEQAAELIRAMTNDFGVPPGLRTMGLIAYSKALECDWDAVEADIKAIYASGVADLHPHKFNKIFHRIFLEYSVANSGKRIFNFVMMGVDECGIQPDQVLFDQIIKTLIERGTEEMINTIIKIARAKNWHVKIDKHALADKVRTSRLSIELAGYGLWNMYRAQKQKQSYASLSNRVLGYDITHIPFDEAYQLPWNHQPVRWWKNAMRLRDPRKPLNQFLPLHAQMLHFIQVGKTSQALELYHLAKSSGFVVKRMHVELAMSASIVEEEGIRGAKEILNEEHTLRGFGFGAPVTPTYFQQIMDVQSNEITRADSLKLAVFGFYDLLERKMLPFRHNFVANVSSELIRRHDAELALELLRTVCRSKYGAMVPFDDATVRILVRGFALAGNLRGLRWAILTAMSRPEILTRPLITELLRALEGLRLTKPGDPTNTTETMFAIYLKHLTKLTDMLFVQYEARLPKYQREALQRQEPIETTSNGAPSPDNLAIMVSRNKTRVWGPTCSKQESLSPPSTPTGEDAEEIDAHKRQLQHLIVDMEDVQKDSQGFETILANWRERVELDKCLGGDGTWEVQTQDSEGSP</sequence>
<feature type="region of interest" description="Disordered" evidence="1">
    <location>
        <begin position="120"/>
        <end position="169"/>
    </location>
</feature>
<name>A0A166MZQ8_9EURO</name>
<keyword evidence="3" id="KW-1185">Reference proteome</keyword>
<evidence type="ECO:0000313" key="2">
    <source>
        <dbReference type="EMBL" id="KZZ86920.1"/>
    </source>
</evidence>
<evidence type="ECO:0000256" key="1">
    <source>
        <dbReference type="SAM" id="MobiDB-lite"/>
    </source>
</evidence>
<dbReference type="EMBL" id="AZGZ01000043">
    <property type="protein sequence ID" value="KZZ86920.1"/>
    <property type="molecule type" value="Genomic_DNA"/>
</dbReference>
<feature type="region of interest" description="Disordered" evidence="1">
    <location>
        <begin position="900"/>
        <end position="922"/>
    </location>
</feature>
<reference evidence="2 3" key="1">
    <citation type="journal article" date="2016" name="Genome Biol. Evol.">
        <title>Divergent and convergent evolution of fungal pathogenicity.</title>
        <authorList>
            <person name="Shang Y."/>
            <person name="Xiao G."/>
            <person name="Zheng P."/>
            <person name="Cen K."/>
            <person name="Zhan S."/>
            <person name="Wang C."/>
        </authorList>
    </citation>
    <scope>NUCLEOTIDE SEQUENCE [LARGE SCALE GENOMIC DNA]</scope>
    <source>
        <strain evidence="2 3">ARSEF 7405</strain>
    </source>
</reference>
<organism evidence="2 3">
    <name type="scientific">Ascosphaera apis ARSEF 7405</name>
    <dbReference type="NCBI Taxonomy" id="392613"/>
    <lineage>
        <taxon>Eukaryota</taxon>
        <taxon>Fungi</taxon>
        <taxon>Dikarya</taxon>
        <taxon>Ascomycota</taxon>
        <taxon>Pezizomycotina</taxon>
        <taxon>Eurotiomycetes</taxon>
        <taxon>Eurotiomycetidae</taxon>
        <taxon>Onygenales</taxon>
        <taxon>Ascosphaeraceae</taxon>
        <taxon>Ascosphaera</taxon>
    </lineage>
</organism>
<dbReference type="OrthoDB" id="3026777at2759"/>
<dbReference type="VEuPathDB" id="FungiDB:AAP_06110"/>
<feature type="compositionally biased region" description="Polar residues" evidence="1">
    <location>
        <begin position="156"/>
        <end position="169"/>
    </location>
</feature>
<evidence type="ECO:0008006" key="4">
    <source>
        <dbReference type="Google" id="ProtNLM"/>
    </source>
</evidence>
<proteinExistence type="predicted"/>
<comment type="caution">
    <text evidence="2">The sequence shown here is derived from an EMBL/GenBank/DDBJ whole genome shotgun (WGS) entry which is preliminary data.</text>
</comment>
<feature type="region of interest" description="Disordered" evidence="1">
    <location>
        <begin position="1"/>
        <end position="20"/>
    </location>
</feature>
<protein>
    <recommendedName>
        <fullName evidence="4">Pentatricopeptide repeat protein</fullName>
    </recommendedName>
</protein>
<gene>
    <name evidence="2" type="ORF">AAP_06110</name>
</gene>
<evidence type="ECO:0000313" key="3">
    <source>
        <dbReference type="Proteomes" id="UP000242877"/>
    </source>
</evidence>
<feature type="compositionally biased region" description="Low complexity" evidence="1">
    <location>
        <begin position="125"/>
        <end position="155"/>
    </location>
</feature>
<dbReference type="AlphaFoldDB" id="A0A166MZQ8"/>
<dbReference type="Proteomes" id="UP000242877">
    <property type="component" value="Unassembled WGS sequence"/>
</dbReference>